<proteinExistence type="predicted"/>
<dbReference type="GO" id="GO:0016791">
    <property type="term" value="F:phosphatase activity"/>
    <property type="evidence" value="ECO:0007669"/>
    <property type="project" value="TreeGrafter"/>
</dbReference>
<evidence type="ECO:0000313" key="3">
    <source>
        <dbReference type="EMBL" id="GEB34982.1"/>
    </source>
</evidence>
<dbReference type="AlphaFoldDB" id="A0A4Y3PKF1"/>
<name>A0A4Y3PKF1_BREPA</name>
<dbReference type="Pfam" id="PF16542">
    <property type="entry name" value="PNKP_ligase"/>
    <property type="match status" value="1"/>
</dbReference>
<comment type="caution">
    <text evidence="3">The sequence shown here is derived from an EMBL/GenBank/DDBJ whole genome shotgun (WGS) entry which is preliminary data.</text>
</comment>
<dbReference type="Gene3D" id="3.40.50.300">
    <property type="entry name" value="P-loop containing nucleotide triphosphate hydrolases"/>
    <property type="match status" value="1"/>
</dbReference>
<dbReference type="SUPFAM" id="SSF56091">
    <property type="entry name" value="DNA ligase/mRNA capping enzyme, catalytic domain"/>
    <property type="match status" value="1"/>
</dbReference>
<dbReference type="Proteomes" id="UP000316882">
    <property type="component" value="Unassembled WGS sequence"/>
</dbReference>
<reference evidence="3 4" key="1">
    <citation type="submission" date="2019-06" db="EMBL/GenBank/DDBJ databases">
        <title>Whole genome shotgun sequence of Brevibacillus parabrevis NBRC 12334.</title>
        <authorList>
            <person name="Hosoyama A."/>
            <person name="Uohara A."/>
            <person name="Ohji S."/>
            <person name="Ichikawa N."/>
        </authorList>
    </citation>
    <scope>NUCLEOTIDE SEQUENCE [LARGE SCALE GENOMIC DNA]</scope>
    <source>
        <strain evidence="3 4">NBRC 12334</strain>
    </source>
</reference>
<dbReference type="Pfam" id="PF13671">
    <property type="entry name" value="AAA_33"/>
    <property type="match status" value="1"/>
</dbReference>
<dbReference type="EMBL" id="BJMH01000031">
    <property type="protein sequence ID" value="GEB34982.1"/>
    <property type="molecule type" value="Genomic_DNA"/>
</dbReference>
<evidence type="ECO:0000259" key="2">
    <source>
        <dbReference type="Pfam" id="PF16542"/>
    </source>
</evidence>
<dbReference type="Pfam" id="PF00149">
    <property type="entry name" value="Metallophos"/>
    <property type="match status" value="1"/>
</dbReference>
<dbReference type="RefSeq" id="WP_122966407.1">
    <property type="nucleotide sequence ID" value="NZ_BJMH01000031.1"/>
</dbReference>
<dbReference type="Gene3D" id="3.60.21.10">
    <property type="match status" value="1"/>
</dbReference>
<organism evidence="3 4">
    <name type="scientific">Brevibacillus parabrevis</name>
    <dbReference type="NCBI Taxonomy" id="54914"/>
    <lineage>
        <taxon>Bacteria</taxon>
        <taxon>Bacillati</taxon>
        <taxon>Bacillota</taxon>
        <taxon>Bacilli</taxon>
        <taxon>Bacillales</taxon>
        <taxon>Paenibacillaceae</taxon>
        <taxon>Brevibacillus</taxon>
    </lineage>
</organism>
<dbReference type="SUPFAM" id="SSF56300">
    <property type="entry name" value="Metallo-dependent phosphatases"/>
    <property type="match status" value="1"/>
</dbReference>
<dbReference type="InterPro" id="IPR004843">
    <property type="entry name" value="Calcineurin-like_PHP"/>
</dbReference>
<dbReference type="PANTHER" id="PTHR42850:SF4">
    <property type="entry name" value="ZINC-DEPENDENT ENDOPOLYPHOSPHATASE"/>
    <property type="match status" value="1"/>
</dbReference>
<keyword evidence="4" id="KW-1185">Reference proteome</keyword>
<dbReference type="PANTHER" id="PTHR42850">
    <property type="entry name" value="METALLOPHOSPHOESTERASE"/>
    <property type="match status" value="1"/>
</dbReference>
<dbReference type="GO" id="GO:0005737">
    <property type="term" value="C:cytoplasm"/>
    <property type="evidence" value="ECO:0007669"/>
    <property type="project" value="TreeGrafter"/>
</dbReference>
<feature type="domain" description="Polynucleotide kinase-phosphatase ligase" evidence="2">
    <location>
        <begin position="483"/>
        <end position="847"/>
    </location>
</feature>
<protein>
    <recommendedName>
        <fullName evidence="5">Metallophosphoesterase</fullName>
    </recommendedName>
</protein>
<accession>A0A4Y3PKF1</accession>
<evidence type="ECO:0008006" key="5">
    <source>
        <dbReference type="Google" id="ProtNLM"/>
    </source>
</evidence>
<gene>
    <name evidence="3" type="ORF">BPA01_45620</name>
</gene>
<dbReference type="InterPro" id="IPR050126">
    <property type="entry name" value="Ap4A_hydrolase"/>
</dbReference>
<dbReference type="Gene3D" id="3.30.470.30">
    <property type="entry name" value="DNA ligase/mRNA capping enzyme"/>
    <property type="match status" value="2"/>
</dbReference>
<evidence type="ECO:0000259" key="1">
    <source>
        <dbReference type="Pfam" id="PF00149"/>
    </source>
</evidence>
<dbReference type="InterPro" id="IPR027417">
    <property type="entry name" value="P-loop_NTPase"/>
</dbReference>
<sequence>MRISTNVHTIFMLVGPTECGKTTFAQQVLIPQLGIADAGKRLQANVAYISSDQLRQELLGYAYDKYDQVMLEASEQAFRLLFEKLRLVTSFPINAPFVVVDTTGLAEDFRARVREIAKENHYNVEVILFDYHKREDYYASERSKKLISSHILRLKKEVLRALSKEGYAKIHRIRAKDFAAAEHGTNGATSYEVHIENKADYLATILAPDKKYIIVGDVHECVQELKRLLVAYGYELEDNRLVPTDKVRDTQVILAGDWIDKGKQTREIIEFLYDNQEHFLFVLGNHEHFVYHFLQGKIKGAEPTLLETYFDSVAVLRADPRLHEKFNQLYAISQPFYRVQSLTGPSYYVTHAPCANKYIGKLDTIAARNQRNIRIDRTDALEQQLTFLAEEAVSNHPYHLFGHVAAKQAFRLKNKIHLDTGCVHGNALTSVMITHRPQYKTERSTHAAITEALPTLFQAKREVSLAELASEEVRRLDYCLQHKINFISGTMPPADKDEATGELESLQAGLRYFAERGVKEVVLQPKYMGSRCNVYLHRTMEHCFAVSRNGYKIKQVDLTPIYEQLLAKFAAYMEENQVEMLLLDGELLPWRAIGEGLIEKQFKPIGAALQSELTYLQEHGFEQALHKLIGEYDASGFAKEQFHLPKNALAAQYGPTLYQNYKHVREIKDSLVPLDQHLAAYATYEKQLVLYGESGELAFKPFAVLKLIDANGEERLPDGRTSEWYRFVSEDACAVIDLDDADRAYEQAARFFQTTTLEQQMEGIVIKPELPNGKTVPAMKVRNPEYLSIIYGYDYRFPHKYRKLVKQKHIGQKLRTAQKEHELGQSMLRVKLADISPENKAYQQTVATMLFEVAQEKEIDPRL</sequence>
<dbReference type="STRING" id="54914.AV540_11790"/>
<dbReference type="SUPFAM" id="SSF52540">
    <property type="entry name" value="P-loop containing nucleoside triphosphate hydrolases"/>
    <property type="match status" value="1"/>
</dbReference>
<evidence type="ECO:0000313" key="4">
    <source>
        <dbReference type="Proteomes" id="UP000316882"/>
    </source>
</evidence>
<dbReference type="InterPro" id="IPR029052">
    <property type="entry name" value="Metallo-depent_PP-like"/>
</dbReference>
<feature type="domain" description="Calcineurin-like phosphoesterase" evidence="1">
    <location>
        <begin position="211"/>
        <end position="390"/>
    </location>
</feature>
<dbReference type="InterPro" id="IPR032380">
    <property type="entry name" value="PNKP_ligase_dom"/>
</dbReference>